<keyword evidence="3" id="KW-1185">Reference proteome</keyword>
<protein>
    <submittedName>
        <fullName evidence="2">Uncharacterized protein</fullName>
    </submittedName>
</protein>
<feature type="signal peptide" evidence="1">
    <location>
        <begin position="1"/>
        <end position="23"/>
    </location>
</feature>
<accession>A0A840CPI0</accession>
<gene>
    <name evidence="2" type="ORF">GGR21_000367</name>
</gene>
<dbReference type="Proteomes" id="UP000555103">
    <property type="component" value="Unassembled WGS sequence"/>
</dbReference>
<name>A0A840CPI0_9BACT</name>
<comment type="caution">
    <text evidence="2">The sequence shown here is derived from an EMBL/GenBank/DDBJ whole genome shotgun (WGS) entry which is preliminary data.</text>
</comment>
<evidence type="ECO:0000313" key="2">
    <source>
        <dbReference type="EMBL" id="MBB4034482.1"/>
    </source>
</evidence>
<evidence type="ECO:0000313" key="3">
    <source>
        <dbReference type="Proteomes" id="UP000555103"/>
    </source>
</evidence>
<proteinExistence type="predicted"/>
<sequence length="237" mass="26936">MKRTYTILCTLLLLFLSKQDISAQFVVARDTIKGSIDFSPRLGDLTHRILVPNDSVFYMYPADPEIDPWRYVDYYTPSRTIERGYIRGTNLMRVDDYEMIEVERLSAHGSVSFRGDDVRVNVSVTPVNSKNTALEQRVRGYLINGKPVMGVGRNESPKLKYQSISVSIKGKNIIFPKKVYEHLLEPEIDNMAVYYNATKKTVYIMANNGGMAAPYNVLWVVSPKGAANVYVFDPMTK</sequence>
<feature type="chain" id="PRO_5032866719" evidence="1">
    <location>
        <begin position="24"/>
        <end position="237"/>
    </location>
</feature>
<reference evidence="2 3" key="1">
    <citation type="submission" date="2020-08" db="EMBL/GenBank/DDBJ databases">
        <title>Genomic Encyclopedia of Type Strains, Phase IV (KMG-IV): sequencing the most valuable type-strain genomes for metagenomic binning, comparative biology and taxonomic classification.</title>
        <authorList>
            <person name="Goeker M."/>
        </authorList>
    </citation>
    <scope>NUCLEOTIDE SEQUENCE [LARGE SCALE GENOMIC DNA]</scope>
    <source>
        <strain evidence="2 3">DSM 104969</strain>
    </source>
</reference>
<evidence type="ECO:0000256" key="1">
    <source>
        <dbReference type="SAM" id="SignalP"/>
    </source>
</evidence>
<dbReference type="AlphaFoldDB" id="A0A840CPI0"/>
<organism evidence="2 3">
    <name type="scientific">Dysgonomonas hofstadii</name>
    <dbReference type="NCBI Taxonomy" id="637886"/>
    <lineage>
        <taxon>Bacteria</taxon>
        <taxon>Pseudomonadati</taxon>
        <taxon>Bacteroidota</taxon>
        <taxon>Bacteroidia</taxon>
        <taxon>Bacteroidales</taxon>
        <taxon>Dysgonomonadaceae</taxon>
        <taxon>Dysgonomonas</taxon>
    </lineage>
</organism>
<dbReference type="RefSeq" id="WP_183305413.1">
    <property type="nucleotide sequence ID" value="NZ_JACIEP010000001.1"/>
</dbReference>
<keyword evidence="1" id="KW-0732">Signal</keyword>
<dbReference type="EMBL" id="JACIEP010000001">
    <property type="protein sequence ID" value="MBB4034482.1"/>
    <property type="molecule type" value="Genomic_DNA"/>
</dbReference>